<reference evidence="1 2" key="1">
    <citation type="submission" date="2024-06" db="EMBL/GenBank/DDBJ databases">
        <title>A chromosome-level genome assembly of beet webworm, Loxostege sticticalis.</title>
        <authorList>
            <person name="Zhang Y."/>
        </authorList>
    </citation>
    <scope>NUCLEOTIDE SEQUENCE [LARGE SCALE GENOMIC DNA]</scope>
    <source>
        <strain evidence="1">AQ028</strain>
        <tissue evidence="1">Male pupae</tissue>
    </source>
</reference>
<evidence type="ECO:0000313" key="2">
    <source>
        <dbReference type="Proteomes" id="UP001549921"/>
    </source>
</evidence>
<dbReference type="EMBL" id="JBEDNZ010000001">
    <property type="protein sequence ID" value="KAL0851919.1"/>
    <property type="molecule type" value="Genomic_DNA"/>
</dbReference>
<dbReference type="Proteomes" id="UP001549921">
    <property type="component" value="Unassembled WGS sequence"/>
</dbReference>
<organism evidence="1 2">
    <name type="scientific">Loxostege sticticalis</name>
    <name type="common">Beet webworm moth</name>
    <dbReference type="NCBI Taxonomy" id="481309"/>
    <lineage>
        <taxon>Eukaryota</taxon>
        <taxon>Metazoa</taxon>
        <taxon>Ecdysozoa</taxon>
        <taxon>Arthropoda</taxon>
        <taxon>Hexapoda</taxon>
        <taxon>Insecta</taxon>
        <taxon>Pterygota</taxon>
        <taxon>Neoptera</taxon>
        <taxon>Endopterygota</taxon>
        <taxon>Lepidoptera</taxon>
        <taxon>Glossata</taxon>
        <taxon>Ditrysia</taxon>
        <taxon>Pyraloidea</taxon>
        <taxon>Crambidae</taxon>
        <taxon>Pyraustinae</taxon>
        <taxon>Loxostege</taxon>
    </lineage>
</organism>
<evidence type="ECO:0000313" key="1">
    <source>
        <dbReference type="EMBL" id="KAL0851919.1"/>
    </source>
</evidence>
<name>A0ABD0TRE8_LOXSC</name>
<comment type="caution">
    <text evidence="1">The sequence shown here is derived from an EMBL/GenBank/DDBJ whole genome shotgun (WGS) entry which is preliminary data.</text>
</comment>
<sequence length="283" mass="30389">MLPALVSRRSRAQTSPSAVSLDELVQCPHCQSSKLFKGRRGLNIHIGRCHKLFNNHPFPSSLPATSHSVPLSSVISALKNSIPIVKRIPRGARYTDATSLSKTIDRCVSENSRSSWESLLSFSYNVLHVDKNDSNHSLTSQIKSNCSRPSITSIIESKVNDGDLKGAARILFFSDTAAPNSLDTLASAGVLDGITPQNLKDLVMSAPSGLHAGLLTSITRLVNLMLGGKVNSEATATLYGANLCALAKKDGSVKPIAIGTTFRRLASKICCKHILPSLFNHFS</sequence>
<protein>
    <submittedName>
        <fullName evidence="1">Uncharacterized protein</fullName>
    </submittedName>
</protein>
<proteinExistence type="predicted"/>
<gene>
    <name evidence="1" type="ORF">ABMA28_000206</name>
</gene>
<accession>A0ABD0TRE8</accession>
<dbReference type="AlphaFoldDB" id="A0ABD0TRE8"/>